<sequence>MYYIDSPPESKLAHYNQILQPSPDDKFIDMLPAPISFQEHLEEMRRNLKTYPSAFVGEIGLDRSFRIPHPTEMGRHPNRASSTDIGGTTYSCSRVGSVCEHPWGTGTRCFVSDSVEPMERVRTAIKIEEAETEAATTA</sequence>
<dbReference type="STRING" id="1198029.A0A1U7LI94"/>
<reference evidence="1 2" key="1">
    <citation type="submission" date="2016-04" db="EMBL/GenBank/DDBJ databases">
        <title>Evolutionary innovation and constraint leading to complex multicellularity in the Ascomycota.</title>
        <authorList>
            <person name="Cisse O."/>
            <person name="Nguyen A."/>
            <person name="Hewitt D.A."/>
            <person name="Jedd G."/>
            <person name="Stajich J.E."/>
        </authorList>
    </citation>
    <scope>NUCLEOTIDE SEQUENCE [LARGE SCALE GENOMIC DNA]</scope>
    <source>
        <strain evidence="1 2">DAH-3</strain>
    </source>
</reference>
<dbReference type="AlphaFoldDB" id="A0A1U7LI94"/>
<organism evidence="1 2">
    <name type="scientific">Neolecta irregularis (strain DAH-3)</name>
    <dbReference type="NCBI Taxonomy" id="1198029"/>
    <lineage>
        <taxon>Eukaryota</taxon>
        <taxon>Fungi</taxon>
        <taxon>Dikarya</taxon>
        <taxon>Ascomycota</taxon>
        <taxon>Taphrinomycotina</taxon>
        <taxon>Neolectales</taxon>
        <taxon>Neolectaceae</taxon>
        <taxon>Neolecta</taxon>
    </lineage>
</organism>
<dbReference type="OrthoDB" id="413993at2759"/>
<dbReference type="EMBL" id="LXFE01003445">
    <property type="protein sequence ID" value="OLL22348.1"/>
    <property type="molecule type" value="Genomic_DNA"/>
</dbReference>
<dbReference type="Proteomes" id="UP000186594">
    <property type="component" value="Unassembled WGS sequence"/>
</dbReference>
<dbReference type="InterPro" id="IPR053044">
    <property type="entry name" value="Metallo-hydrolase/TatD-type"/>
</dbReference>
<dbReference type="PANTHER" id="PTHR47345:SF1">
    <property type="entry name" value="CUT9-INTERACTING PROTEIN SCN1"/>
    <property type="match status" value="1"/>
</dbReference>
<keyword evidence="2" id="KW-1185">Reference proteome</keyword>
<dbReference type="PANTHER" id="PTHR47345">
    <property type="entry name" value="CUT9-INTERACTING PROTEIN SCN1"/>
    <property type="match status" value="1"/>
</dbReference>
<accession>A0A1U7LI94</accession>
<gene>
    <name evidence="1" type="ORF">NEOLI_003752</name>
</gene>
<name>A0A1U7LI94_NEOID</name>
<evidence type="ECO:0000313" key="2">
    <source>
        <dbReference type="Proteomes" id="UP000186594"/>
    </source>
</evidence>
<evidence type="ECO:0000313" key="1">
    <source>
        <dbReference type="EMBL" id="OLL22348.1"/>
    </source>
</evidence>
<proteinExistence type="predicted"/>
<protein>
    <submittedName>
        <fullName evidence="1">Cut9-interacting protein scn1</fullName>
    </submittedName>
</protein>
<comment type="caution">
    <text evidence="1">The sequence shown here is derived from an EMBL/GenBank/DDBJ whole genome shotgun (WGS) entry which is preliminary data.</text>
</comment>